<comment type="catalytic activity">
    <reaction evidence="1">
        <text>ATP + protein L-histidine = ADP + protein N-phospho-L-histidine.</text>
        <dbReference type="EC" id="2.7.13.3"/>
    </reaction>
</comment>
<evidence type="ECO:0000256" key="8">
    <source>
        <dbReference type="ARBA" id="ARBA00023012"/>
    </source>
</evidence>
<dbReference type="InterPro" id="IPR036890">
    <property type="entry name" value="HATPase_C_sf"/>
</dbReference>
<dbReference type="InterPro" id="IPR011123">
    <property type="entry name" value="Y_Y_Y"/>
</dbReference>
<dbReference type="GO" id="GO:0005524">
    <property type="term" value="F:ATP binding"/>
    <property type="evidence" value="ECO:0007669"/>
    <property type="project" value="UniProtKB-KW"/>
</dbReference>
<feature type="domain" description="Response regulatory" evidence="15">
    <location>
        <begin position="1070"/>
        <end position="1185"/>
    </location>
</feature>
<keyword evidence="10" id="KW-0804">Transcription</keyword>
<dbReference type="Gene3D" id="3.30.565.10">
    <property type="entry name" value="Histidine kinase-like ATPase, C-terminal domain"/>
    <property type="match status" value="1"/>
</dbReference>
<dbReference type="CDD" id="cd00082">
    <property type="entry name" value="HisKA"/>
    <property type="match status" value="1"/>
</dbReference>
<dbReference type="InterPro" id="IPR004358">
    <property type="entry name" value="Sig_transdc_His_kin-like_C"/>
</dbReference>
<dbReference type="CDD" id="cd17574">
    <property type="entry name" value="REC_OmpR"/>
    <property type="match status" value="1"/>
</dbReference>
<evidence type="ECO:0000256" key="11">
    <source>
        <dbReference type="PROSITE-ProRule" id="PRU00169"/>
    </source>
</evidence>
<reference evidence="17 19" key="3">
    <citation type="submission" date="2018-08" db="EMBL/GenBank/DDBJ databases">
        <title>A genome reference for cultivated species of the human gut microbiota.</title>
        <authorList>
            <person name="Zou Y."/>
            <person name="Xue W."/>
            <person name="Luo G."/>
        </authorList>
    </citation>
    <scope>NUCLEOTIDE SEQUENCE [LARGE SCALE GENOMIC DNA]</scope>
    <source>
        <strain evidence="17 19">TF10-34</strain>
    </source>
</reference>
<dbReference type="SUPFAM" id="SSF47384">
    <property type="entry name" value="Homodimeric domain of signal transducing histidine kinase"/>
    <property type="match status" value="1"/>
</dbReference>
<accession>A0A1Y4V0K3</accession>
<dbReference type="InterPro" id="IPR003594">
    <property type="entry name" value="HATPase_dom"/>
</dbReference>
<dbReference type="PANTHER" id="PTHR43547">
    <property type="entry name" value="TWO-COMPONENT HISTIDINE KINASE"/>
    <property type="match status" value="1"/>
</dbReference>
<protein>
    <recommendedName>
        <fullName evidence="2">histidine kinase</fullName>
        <ecNumber evidence="2">2.7.13.3</ecNumber>
    </recommendedName>
</protein>
<keyword evidence="5" id="KW-0547">Nucleotide-binding</keyword>
<keyword evidence="12" id="KW-0472">Membrane</keyword>
<dbReference type="EMBL" id="NFLW01000056">
    <property type="protein sequence ID" value="OUQ62665.1"/>
    <property type="molecule type" value="Genomic_DNA"/>
</dbReference>
<dbReference type="SUPFAM" id="SSF63829">
    <property type="entry name" value="Calcium-dependent phosphotriesterase"/>
    <property type="match status" value="1"/>
</dbReference>
<evidence type="ECO:0000256" key="4">
    <source>
        <dbReference type="ARBA" id="ARBA00022679"/>
    </source>
</evidence>
<feature type="domain" description="HTH araC/xylS-type" evidence="13">
    <location>
        <begin position="1213"/>
        <end position="1312"/>
    </location>
</feature>
<dbReference type="Pfam" id="PF00072">
    <property type="entry name" value="Response_reg"/>
    <property type="match status" value="1"/>
</dbReference>
<dbReference type="SMART" id="SM00342">
    <property type="entry name" value="HTH_ARAC"/>
    <property type="match status" value="1"/>
</dbReference>
<dbReference type="Pfam" id="PF02518">
    <property type="entry name" value="HATPase_c"/>
    <property type="match status" value="1"/>
</dbReference>
<evidence type="ECO:0000313" key="19">
    <source>
        <dbReference type="Proteomes" id="UP000261210"/>
    </source>
</evidence>
<dbReference type="InterPro" id="IPR011047">
    <property type="entry name" value="Quinoprotein_ADH-like_sf"/>
</dbReference>
<dbReference type="PANTHER" id="PTHR43547:SF2">
    <property type="entry name" value="HYBRID SIGNAL TRANSDUCTION HISTIDINE KINASE C"/>
    <property type="match status" value="1"/>
</dbReference>
<dbReference type="EC" id="2.7.13.3" evidence="2"/>
<evidence type="ECO:0000256" key="12">
    <source>
        <dbReference type="SAM" id="Phobius"/>
    </source>
</evidence>
<dbReference type="FunFam" id="3.30.565.10:FF:000037">
    <property type="entry name" value="Hybrid sensor histidine kinase/response regulator"/>
    <property type="match status" value="1"/>
</dbReference>
<dbReference type="Gene3D" id="1.10.287.130">
    <property type="match status" value="1"/>
</dbReference>
<reference evidence="18" key="1">
    <citation type="submission" date="2017-04" db="EMBL/GenBank/DDBJ databases">
        <title>Function of individual gut microbiota members based on whole genome sequencing of pure cultures obtained from chicken caecum.</title>
        <authorList>
            <person name="Medvecky M."/>
            <person name="Cejkova D."/>
            <person name="Polansky O."/>
            <person name="Karasova D."/>
            <person name="Kubasova T."/>
            <person name="Cizek A."/>
            <person name="Rychlik I."/>
        </authorList>
    </citation>
    <scope>NUCLEOTIDE SEQUENCE [LARGE SCALE GENOMIC DNA]</scope>
    <source>
        <strain evidence="18">An109</strain>
    </source>
</reference>
<evidence type="ECO:0000256" key="6">
    <source>
        <dbReference type="ARBA" id="ARBA00022777"/>
    </source>
</evidence>
<evidence type="ECO:0000256" key="7">
    <source>
        <dbReference type="ARBA" id="ARBA00022840"/>
    </source>
</evidence>
<dbReference type="GO" id="GO:0003700">
    <property type="term" value="F:DNA-binding transcription factor activity"/>
    <property type="evidence" value="ECO:0007669"/>
    <property type="project" value="InterPro"/>
</dbReference>
<keyword evidence="4" id="KW-0808">Transferase</keyword>
<dbReference type="Gene3D" id="2.60.40.10">
    <property type="entry name" value="Immunoglobulins"/>
    <property type="match status" value="1"/>
</dbReference>
<keyword evidence="6 16" id="KW-0418">Kinase</keyword>
<dbReference type="SUPFAM" id="SSF52172">
    <property type="entry name" value="CheY-like"/>
    <property type="match status" value="1"/>
</dbReference>
<dbReference type="EMBL" id="QSQU01000010">
    <property type="protein sequence ID" value="RGK63923.1"/>
    <property type="molecule type" value="Genomic_DNA"/>
</dbReference>
<dbReference type="GO" id="GO:0043565">
    <property type="term" value="F:sequence-specific DNA binding"/>
    <property type="evidence" value="ECO:0007669"/>
    <property type="project" value="InterPro"/>
</dbReference>
<evidence type="ECO:0000256" key="10">
    <source>
        <dbReference type="ARBA" id="ARBA00023163"/>
    </source>
</evidence>
<reference evidence="16" key="2">
    <citation type="journal article" date="2018" name="BMC Genomics">
        <title>Whole genome sequencing and function prediction of 133 gut anaerobes isolated from chicken caecum in pure cultures.</title>
        <authorList>
            <person name="Medvecky M."/>
            <person name="Cejkova D."/>
            <person name="Polansky O."/>
            <person name="Karasova D."/>
            <person name="Kubasova T."/>
            <person name="Cizek A."/>
            <person name="Rychlik I."/>
        </authorList>
    </citation>
    <scope>NUCLEOTIDE SEQUENCE</scope>
    <source>
        <strain evidence="16">An109</strain>
    </source>
</reference>
<evidence type="ECO:0000256" key="9">
    <source>
        <dbReference type="ARBA" id="ARBA00023015"/>
    </source>
</evidence>
<evidence type="ECO:0000313" key="18">
    <source>
        <dbReference type="Proteomes" id="UP000196036"/>
    </source>
</evidence>
<evidence type="ECO:0000259" key="13">
    <source>
        <dbReference type="PROSITE" id="PS01124"/>
    </source>
</evidence>
<dbReference type="Proteomes" id="UP000261210">
    <property type="component" value="Unassembled WGS sequence"/>
</dbReference>
<evidence type="ECO:0000256" key="1">
    <source>
        <dbReference type="ARBA" id="ARBA00000085"/>
    </source>
</evidence>
<dbReference type="RefSeq" id="WP_087318984.1">
    <property type="nucleotide sequence ID" value="NZ_JABFIB010000020.1"/>
</dbReference>
<dbReference type="SUPFAM" id="SSF50998">
    <property type="entry name" value="Quinoprotein alcohol dehydrogenase-like"/>
    <property type="match status" value="1"/>
</dbReference>
<comment type="caution">
    <text evidence="16">The sequence shown here is derived from an EMBL/GenBank/DDBJ whole genome shotgun (WGS) entry which is preliminary data.</text>
</comment>
<evidence type="ECO:0000259" key="15">
    <source>
        <dbReference type="PROSITE" id="PS50110"/>
    </source>
</evidence>
<dbReference type="Pfam" id="PF07495">
    <property type="entry name" value="Y_Y_Y"/>
    <property type="match status" value="1"/>
</dbReference>
<dbReference type="Pfam" id="PF07494">
    <property type="entry name" value="Reg_prop"/>
    <property type="match status" value="3"/>
</dbReference>
<dbReference type="InterPro" id="IPR003661">
    <property type="entry name" value="HisK_dim/P_dom"/>
</dbReference>
<dbReference type="PROSITE" id="PS50109">
    <property type="entry name" value="HIS_KIN"/>
    <property type="match status" value="1"/>
</dbReference>
<dbReference type="SMART" id="SM00388">
    <property type="entry name" value="HisKA"/>
    <property type="match status" value="1"/>
</dbReference>
<feature type="modified residue" description="4-aspartylphosphate" evidence="11">
    <location>
        <position position="1118"/>
    </location>
</feature>
<dbReference type="Gene3D" id="1.10.10.60">
    <property type="entry name" value="Homeodomain-like"/>
    <property type="match status" value="1"/>
</dbReference>
<dbReference type="InterPro" id="IPR036097">
    <property type="entry name" value="HisK_dim/P_sf"/>
</dbReference>
<organism evidence="16 18">
    <name type="scientific">Bacteroides xylanisolvens</name>
    <dbReference type="NCBI Taxonomy" id="371601"/>
    <lineage>
        <taxon>Bacteria</taxon>
        <taxon>Pseudomonadati</taxon>
        <taxon>Bacteroidota</taxon>
        <taxon>Bacteroidia</taxon>
        <taxon>Bacteroidales</taxon>
        <taxon>Bacteroidaceae</taxon>
        <taxon>Bacteroides</taxon>
    </lineage>
</organism>
<evidence type="ECO:0000313" key="16">
    <source>
        <dbReference type="EMBL" id="OUQ62665.1"/>
    </source>
</evidence>
<dbReference type="InterPro" id="IPR009057">
    <property type="entry name" value="Homeodomain-like_sf"/>
</dbReference>
<dbReference type="Proteomes" id="UP000196036">
    <property type="component" value="Unassembled WGS sequence"/>
</dbReference>
<dbReference type="PROSITE" id="PS01124">
    <property type="entry name" value="HTH_ARAC_FAMILY_2"/>
    <property type="match status" value="1"/>
</dbReference>
<dbReference type="PROSITE" id="PS50110">
    <property type="entry name" value="RESPONSE_REGULATORY"/>
    <property type="match status" value="1"/>
</dbReference>
<dbReference type="SMART" id="SM00448">
    <property type="entry name" value="REC"/>
    <property type="match status" value="1"/>
</dbReference>
<keyword evidence="12" id="KW-0812">Transmembrane</keyword>
<dbReference type="CDD" id="cd00075">
    <property type="entry name" value="HATPase"/>
    <property type="match status" value="1"/>
</dbReference>
<dbReference type="Pfam" id="PF12833">
    <property type="entry name" value="HTH_18"/>
    <property type="match status" value="1"/>
</dbReference>
<dbReference type="InterPro" id="IPR011110">
    <property type="entry name" value="Reg_prop"/>
</dbReference>
<dbReference type="Gene3D" id="2.130.10.10">
    <property type="entry name" value="YVTN repeat-like/Quinoprotein amine dehydrogenase"/>
    <property type="match status" value="2"/>
</dbReference>
<dbReference type="InterPro" id="IPR011006">
    <property type="entry name" value="CheY-like_superfamily"/>
</dbReference>
<dbReference type="SMART" id="SM00387">
    <property type="entry name" value="HATPase_c"/>
    <property type="match status" value="1"/>
</dbReference>
<feature type="domain" description="Histidine kinase" evidence="14">
    <location>
        <begin position="811"/>
        <end position="1030"/>
    </location>
</feature>
<dbReference type="InterPro" id="IPR018060">
    <property type="entry name" value="HTH_AraC"/>
</dbReference>
<evidence type="ECO:0000313" key="17">
    <source>
        <dbReference type="EMBL" id="RGK63923.1"/>
    </source>
</evidence>
<dbReference type="SUPFAM" id="SSF55874">
    <property type="entry name" value="ATPase domain of HSP90 chaperone/DNA topoisomerase II/histidine kinase"/>
    <property type="match status" value="1"/>
</dbReference>
<dbReference type="InterPro" id="IPR001789">
    <property type="entry name" value="Sig_transdc_resp-reg_receiver"/>
</dbReference>
<dbReference type="PRINTS" id="PR00344">
    <property type="entry name" value="BCTRLSENSOR"/>
</dbReference>
<dbReference type="SUPFAM" id="SSF46689">
    <property type="entry name" value="Homeodomain-like"/>
    <property type="match status" value="1"/>
</dbReference>
<feature type="transmembrane region" description="Helical" evidence="12">
    <location>
        <begin position="758"/>
        <end position="778"/>
    </location>
</feature>
<dbReference type="Gene3D" id="3.40.50.2300">
    <property type="match status" value="1"/>
</dbReference>
<keyword evidence="3 11" id="KW-0597">Phosphoprotein</keyword>
<evidence type="ECO:0000256" key="2">
    <source>
        <dbReference type="ARBA" id="ARBA00012438"/>
    </source>
</evidence>
<gene>
    <name evidence="16" type="ORF">B5E52_20820</name>
    <name evidence="17" type="ORF">DXD03_08675</name>
</gene>
<evidence type="ECO:0000259" key="14">
    <source>
        <dbReference type="PROSITE" id="PS50109"/>
    </source>
</evidence>
<dbReference type="InterPro" id="IPR005467">
    <property type="entry name" value="His_kinase_dom"/>
</dbReference>
<dbReference type="GO" id="GO:0000155">
    <property type="term" value="F:phosphorelay sensor kinase activity"/>
    <property type="evidence" value="ECO:0007669"/>
    <property type="project" value="InterPro"/>
</dbReference>
<evidence type="ECO:0000256" key="3">
    <source>
        <dbReference type="ARBA" id="ARBA00022553"/>
    </source>
</evidence>
<evidence type="ECO:0000256" key="5">
    <source>
        <dbReference type="ARBA" id="ARBA00022741"/>
    </source>
</evidence>
<keyword evidence="9" id="KW-0805">Transcription regulation</keyword>
<dbReference type="InterPro" id="IPR015943">
    <property type="entry name" value="WD40/YVTN_repeat-like_dom_sf"/>
</dbReference>
<keyword evidence="7" id="KW-0067">ATP-binding</keyword>
<keyword evidence="12" id="KW-1133">Transmembrane helix</keyword>
<keyword evidence="8" id="KW-0902">Two-component regulatory system</keyword>
<name>A0A1Y4V0K3_9BACE</name>
<dbReference type="InterPro" id="IPR013783">
    <property type="entry name" value="Ig-like_fold"/>
</dbReference>
<proteinExistence type="predicted"/>
<sequence length="1313" mass="150061">MKNLKIIIFILLIIFPFPVFASYEHFKVWDMSDGLSNNTVKSITQDHLGFIWLGTFDGLCKFDGVDFTIFRHDLQDSLSIINNHVEVVASVRDELWVGTKQGLNLYSYKENNFRLCEWILPTGERQKITESIKNIVVNQGNVFVLTFSHELLVRKKGCVFEPCDYKKNIEWLSISGYKEGLLIGHATDGLYVIDPDEMGIRAHFPFDSKILSDCLYYSANKDMIFLGFGIGYPSLAFRMNKENSLEKLEVRIPSSVKTIADYKDETLFGTDGNGLMFFNEEGCSGISSGESDMSSDAIYSLFVDRGQNLWIGTYRGGLNASSEHYDWFQSFCVQNKKLSYDMVTAVISQKERLYMGLDGGGLNIYDMKNDKLLKYTTYNSGISGDNLLSLSVDEEFAWLGIYGKGLSRYSLSGHTFKNYALPLVNGEENTNRIWQIKDDGEGNIWIIAEDVYCFHKKSETFTVVDNLSNLNALNIIFEEDAIWLCTMGYGLYKFDRKTKEPLEHYFKESEKTPIPGNMIRYMYIDSRNQVWFSIEYAGLYRLDQTSGEVTPYGVGSGLTDTNIVGMLEDKSGYLWVSTYNGLFRYNPVNGKFIRFGKEDNLTSTQFNYNACFQEGDTMYFGSTGGLFSFKPEDIKYDGEQVNHVYFTSLELLNHENKIVSLYGMQPENIYLSYDQNFFTIHFSTPELISPDKVQFSCYMENFENGWSEISHVRQVSYTNIPPGEYYFYVKASDNEGQWTDKASCLKIIITPPWWKTTWALFLWGILILGLIIFIFRLYRHELNIKHLVHLNEIEKKAAKNINEAKLSFYTNITHELRTPIFLITSPLEELLTSKEGRGPVSVPKSFLVGMYRNAMKLNKLISRIIDFRKLESGKLKLEPQSLNLVAFCKDLTVDYEALCQQKNIIFHFLPSRTVIRVEFDPEKMEILLSNLISNAFKYTPEGGKIVLSIDETDEKITLVVEDNGIGIKKEFQDAIFERFFQVENTEIFSTGDGIGLSFVKHLVELHDGTIHVESELNKGAKFIVELPKKERGDEPVSSEEEIIIVPKSEKDNAYVSLAVESASSPAAPHTLLIIDDESEILDMLERFLSGDFKILKASNGMDGLSLVQTALPDIIICDVMMPKMSGTDFLQLMKGDKKLAHIPVIMLTAKTSEEDQMVAFDCGADAYLTKPISLKYLRKRIDQLLARVESAEVVNSLAKTEKKYSKEEQKFLLKCREVIDNNLNNSSFEIMAFAEHMGMSHSTLYRKIKGMTGMTVVEFINEYRLFKAVQYFKEGETNIGTVCAKCGFNDVKHFRDLFKRKMNMTPKQYVLSL</sequence>